<dbReference type="OrthoDB" id="9814761at2"/>
<dbReference type="EMBL" id="CZPZ01000001">
    <property type="protein sequence ID" value="CUS31656.1"/>
    <property type="molecule type" value="Genomic_DNA"/>
</dbReference>
<dbReference type="InterPro" id="IPR027417">
    <property type="entry name" value="P-loop_NTPase"/>
</dbReference>
<keyword evidence="4" id="KW-0547">Nucleotide-binding</keyword>
<keyword evidence="2" id="KW-0963">Cytoplasm</keyword>
<dbReference type="PROSITE" id="PS00675">
    <property type="entry name" value="SIGMA54_INTERACT_1"/>
    <property type="match status" value="1"/>
</dbReference>
<dbReference type="GO" id="GO:0043565">
    <property type="term" value="F:sequence-specific DNA binding"/>
    <property type="evidence" value="ECO:0007669"/>
    <property type="project" value="InterPro"/>
</dbReference>
<keyword evidence="8" id="KW-0238">DNA-binding</keyword>
<dbReference type="Proteomes" id="UP000198736">
    <property type="component" value="Unassembled WGS sequence"/>
</dbReference>
<evidence type="ECO:0000256" key="3">
    <source>
        <dbReference type="ARBA" id="ARBA00022553"/>
    </source>
</evidence>
<dbReference type="Pfam" id="PF00072">
    <property type="entry name" value="Response_reg"/>
    <property type="match status" value="1"/>
</dbReference>
<dbReference type="InterPro" id="IPR002197">
    <property type="entry name" value="HTH_Fis"/>
</dbReference>
<dbReference type="PROSITE" id="PS50110">
    <property type="entry name" value="RESPONSE_REGULATORY"/>
    <property type="match status" value="1"/>
</dbReference>
<dbReference type="InterPro" id="IPR001789">
    <property type="entry name" value="Sig_transdc_resp-reg_receiver"/>
</dbReference>
<evidence type="ECO:0000313" key="15">
    <source>
        <dbReference type="Proteomes" id="UP000198736"/>
    </source>
</evidence>
<dbReference type="SMART" id="SM00448">
    <property type="entry name" value="REC"/>
    <property type="match status" value="1"/>
</dbReference>
<dbReference type="Pfam" id="PF25601">
    <property type="entry name" value="AAA_lid_14"/>
    <property type="match status" value="1"/>
</dbReference>
<dbReference type="SMART" id="SM00382">
    <property type="entry name" value="AAA"/>
    <property type="match status" value="1"/>
</dbReference>
<dbReference type="InterPro" id="IPR025944">
    <property type="entry name" value="Sigma_54_int_dom_CS"/>
</dbReference>
<evidence type="ECO:0000259" key="13">
    <source>
        <dbReference type="PROSITE" id="PS50110"/>
    </source>
</evidence>
<evidence type="ECO:0000256" key="2">
    <source>
        <dbReference type="ARBA" id="ARBA00022490"/>
    </source>
</evidence>
<feature type="domain" description="Sigma-54 factor interaction" evidence="12">
    <location>
        <begin position="144"/>
        <end position="373"/>
    </location>
</feature>
<evidence type="ECO:0000256" key="9">
    <source>
        <dbReference type="ARBA" id="ARBA00023159"/>
    </source>
</evidence>
<dbReference type="SUPFAM" id="SSF52540">
    <property type="entry name" value="P-loop containing nucleoside triphosphate hydrolases"/>
    <property type="match status" value="1"/>
</dbReference>
<dbReference type="PANTHER" id="PTHR32071">
    <property type="entry name" value="TRANSCRIPTIONAL REGULATORY PROTEIN"/>
    <property type="match status" value="1"/>
</dbReference>
<protein>
    <submittedName>
        <fullName evidence="14">Acetoacetate metabolism regulatory protein AtoC</fullName>
    </submittedName>
</protein>
<keyword evidence="3 11" id="KW-0597">Phosphoprotein</keyword>
<dbReference type="InterPro" id="IPR009057">
    <property type="entry name" value="Homeodomain-like_sf"/>
</dbReference>
<dbReference type="Gene3D" id="1.10.8.60">
    <property type="match status" value="1"/>
</dbReference>
<dbReference type="GO" id="GO:0005737">
    <property type="term" value="C:cytoplasm"/>
    <property type="evidence" value="ECO:0007669"/>
    <property type="project" value="UniProtKB-SubCell"/>
</dbReference>
<dbReference type="PANTHER" id="PTHR32071:SF57">
    <property type="entry name" value="C4-DICARBOXYLATE TRANSPORT TRANSCRIPTIONAL REGULATORY PROTEIN DCTD"/>
    <property type="match status" value="1"/>
</dbReference>
<keyword evidence="10" id="KW-0804">Transcription</keyword>
<dbReference type="GO" id="GO:0005524">
    <property type="term" value="F:ATP binding"/>
    <property type="evidence" value="ECO:0007669"/>
    <property type="project" value="UniProtKB-KW"/>
</dbReference>
<keyword evidence="6" id="KW-0902">Two-component regulatory system</keyword>
<evidence type="ECO:0000256" key="6">
    <source>
        <dbReference type="ARBA" id="ARBA00023012"/>
    </source>
</evidence>
<keyword evidence="5" id="KW-0067">ATP-binding</keyword>
<dbReference type="InterPro" id="IPR011006">
    <property type="entry name" value="CheY-like_superfamily"/>
</dbReference>
<gene>
    <name evidence="14" type="primary">atoC</name>
    <name evidence="14" type="ORF">COMA2_10222</name>
</gene>
<dbReference type="Pfam" id="PF00158">
    <property type="entry name" value="Sigma54_activat"/>
    <property type="match status" value="1"/>
</dbReference>
<dbReference type="Gene3D" id="3.40.50.300">
    <property type="entry name" value="P-loop containing nucleotide triphosphate hydrolases"/>
    <property type="match status" value="1"/>
</dbReference>
<evidence type="ECO:0000256" key="4">
    <source>
        <dbReference type="ARBA" id="ARBA00022741"/>
    </source>
</evidence>
<dbReference type="PROSITE" id="PS00676">
    <property type="entry name" value="SIGMA54_INTERACT_2"/>
    <property type="match status" value="1"/>
</dbReference>
<sequence length="483" mass="54695">MSQAHVLVVDDDPAVRDVLQEALMQEEYSVSTAEDGAAAIQAVKDSVIHIVITDFQLPDIDGLEIIERLAKLDAKIIPIMMTGFGTIETAVRAMKSGAFDFITKPFDLDTVAVVVRKAAELLRLRQENHLLRKAVRDQYRLEHLVGASEPIQQVMEFVLKVADSDSTVMIQGESGTGKELVARMLHFNSFRKDRPLVPVNCGAIPENLLESELFGHEKGAFTGATHSRMGRFELANGGTIFLDEIGEMSLPLQVKLLRVLQEREFERVGGNRTIHVDVRIIAATNQDLDTLVEERRFRKDLFYRLNVIPIVIPPLRERRSDIPLLIDHFLARFNHSKHTTVSGLAPDALQMLTEYDWPGNIRELENMIERLVVLKKQGVLSVEDLPEKICRRSPAPELKEQFIRFNEDGINLSREVEQYEKHLIMEALRKANGVTSRAAQLLHLNRTTLVEKLKRKGVDPRSHLETLPLWPRPSSQKIDDLSI</sequence>
<dbReference type="STRING" id="1742973.COMA2_10222"/>
<feature type="domain" description="Response regulatory" evidence="13">
    <location>
        <begin position="5"/>
        <end position="119"/>
    </location>
</feature>
<dbReference type="PROSITE" id="PS00688">
    <property type="entry name" value="SIGMA54_INTERACT_3"/>
    <property type="match status" value="1"/>
</dbReference>
<dbReference type="PROSITE" id="PS50045">
    <property type="entry name" value="SIGMA54_INTERACT_4"/>
    <property type="match status" value="1"/>
</dbReference>
<evidence type="ECO:0000259" key="12">
    <source>
        <dbReference type="PROSITE" id="PS50045"/>
    </source>
</evidence>
<dbReference type="FunFam" id="3.40.50.2300:FF:000018">
    <property type="entry name" value="DNA-binding transcriptional regulator NtrC"/>
    <property type="match status" value="1"/>
</dbReference>
<evidence type="ECO:0000256" key="5">
    <source>
        <dbReference type="ARBA" id="ARBA00022840"/>
    </source>
</evidence>
<keyword evidence="7" id="KW-0805">Transcription regulation</keyword>
<dbReference type="InterPro" id="IPR025943">
    <property type="entry name" value="Sigma_54_int_dom_ATP-bd_2"/>
</dbReference>
<dbReference type="Gene3D" id="3.40.50.2300">
    <property type="match status" value="1"/>
</dbReference>
<name>A0A0S4L4Z9_9BACT</name>
<keyword evidence="15" id="KW-1185">Reference proteome</keyword>
<dbReference type="InterPro" id="IPR003593">
    <property type="entry name" value="AAA+_ATPase"/>
</dbReference>
<accession>A0A0S4L4Z9</accession>
<dbReference type="CDD" id="cd00009">
    <property type="entry name" value="AAA"/>
    <property type="match status" value="1"/>
</dbReference>
<evidence type="ECO:0000256" key="8">
    <source>
        <dbReference type="ARBA" id="ARBA00023125"/>
    </source>
</evidence>
<dbReference type="Gene3D" id="1.10.10.60">
    <property type="entry name" value="Homeodomain-like"/>
    <property type="match status" value="1"/>
</dbReference>
<comment type="subcellular location">
    <subcellularLocation>
        <location evidence="1">Cytoplasm</location>
    </subcellularLocation>
</comment>
<dbReference type="SUPFAM" id="SSF52172">
    <property type="entry name" value="CheY-like"/>
    <property type="match status" value="1"/>
</dbReference>
<dbReference type="FunFam" id="1.10.8.60:FF:000014">
    <property type="entry name" value="DNA-binding transcriptional regulator NtrC"/>
    <property type="match status" value="1"/>
</dbReference>
<dbReference type="AlphaFoldDB" id="A0A0S4L4Z9"/>
<evidence type="ECO:0000313" key="14">
    <source>
        <dbReference type="EMBL" id="CUS31656.1"/>
    </source>
</evidence>
<evidence type="ECO:0000256" key="7">
    <source>
        <dbReference type="ARBA" id="ARBA00023015"/>
    </source>
</evidence>
<dbReference type="PRINTS" id="PR01590">
    <property type="entry name" value="HTHFIS"/>
</dbReference>
<evidence type="ECO:0000256" key="10">
    <source>
        <dbReference type="ARBA" id="ARBA00023163"/>
    </source>
</evidence>
<dbReference type="Pfam" id="PF02954">
    <property type="entry name" value="HTH_8"/>
    <property type="match status" value="1"/>
</dbReference>
<dbReference type="InterPro" id="IPR025662">
    <property type="entry name" value="Sigma_54_int_dom_ATP-bd_1"/>
</dbReference>
<dbReference type="RefSeq" id="WP_090893868.1">
    <property type="nucleotide sequence ID" value="NZ_CZPZ01000001.1"/>
</dbReference>
<dbReference type="InterPro" id="IPR058031">
    <property type="entry name" value="AAA_lid_NorR"/>
</dbReference>
<evidence type="ECO:0000256" key="11">
    <source>
        <dbReference type="PROSITE-ProRule" id="PRU00169"/>
    </source>
</evidence>
<organism evidence="14 15">
    <name type="scientific">Candidatus Nitrospira nitrificans</name>
    <dbReference type="NCBI Taxonomy" id="1742973"/>
    <lineage>
        <taxon>Bacteria</taxon>
        <taxon>Pseudomonadati</taxon>
        <taxon>Nitrospirota</taxon>
        <taxon>Nitrospiria</taxon>
        <taxon>Nitrospirales</taxon>
        <taxon>Nitrospiraceae</taxon>
        <taxon>Nitrospira</taxon>
    </lineage>
</organism>
<dbReference type="InterPro" id="IPR002078">
    <property type="entry name" value="Sigma_54_int"/>
</dbReference>
<dbReference type="GO" id="GO:0006355">
    <property type="term" value="P:regulation of DNA-templated transcription"/>
    <property type="evidence" value="ECO:0007669"/>
    <property type="project" value="InterPro"/>
</dbReference>
<evidence type="ECO:0000256" key="1">
    <source>
        <dbReference type="ARBA" id="ARBA00004496"/>
    </source>
</evidence>
<dbReference type="SUPFAM" id="SSF46689">
    <property type="entry name" value="Homeodomain-like"/>
    <property type="match status" value="1"/>
</dbReference>
<reference evidence="15" key="1">
    <citation type="submission" date="2015-10" db="EMBL/GenBank/DDBJ databases">
        <authorList>
            <person name="Luecker S."/>
            <person name="Luecker S."/>
        </authorList>
    </citation>
    <scope>NUCLEOTIDE SEQUENCE [LARGE SCALE GENOMIC DNA]</scope>
</reference>
<dbReference type="GO" id="GO:0000160">
    <property type="term" value="P:phosphorelay signal transduction system"/>
    <property type="evidence" value="ECO:0007669"/>
    <property type="project" value="UniProtKB-KW"/>
</dbReference>
<feature type="modified residue" description="4-aspartylphosphate" evidence="11">
    <location>
        <position position="54"/>
    </location>
</feature>
<keyword evidence="9" id="KW-0010">Activator</keyword>
<dbReference type="FunFam" id="3.40.50.300:FF:000006">
    <property type="entry name" value="DNA-binding transcriptional regulator NtrC"/>
    <property type="match status" value="1"/>
</dbReference>
<proteinExistence type="predicted"/>